<sequence length="290" mass="31849">MIRSMLFAPGNHLRRTQKAFTLGADAVVLDLEDACPLAEKVAARQMVVDALMQPRGCLGYVRINSLETEFAYGDIQSVVRPGVDGLMLTKVESAEQLRQVDWVIGQLERERQMPVGGFDLVPLVETAKGFASIFQIAAACPRVKRLAVGSGDLTYDIGVEQTAGEEELLYYRSLAVHASRSAGIEAPIDAAWLRVEDPDGYRLAVERTRMHGFQGRLCIHPNQVELANAAMTPSEQVVDQARRIDDAFRQAESQGLAAIQVDGLLVDYPIAYRARRVLALATRIGTLEAQ</sequence>
<evidence type="ECO:0000256" key="3">
    <source>
        <dbReference type="ARBA" id="ARBA00022842"/>
    </source>
</evidence>
<dbReference type="Pfam" id="PF03328">
    <property type="entry name" value="HpcH_HpaI"/>
    <property type="match status" value="1"/>
</dbReference>
<organism evidence="5 6">
    <name type="scientific">Zestomonas insulae</name>
    <dbReference type="NCBI Taxonomy" id="2809017"/>
    <lineage>
        <taxon>Bacteria</taxon>
        <taxon>Pseudomonadati</taxon>
        <taxon>Pseudomonadota</taxon>
        <taxon>Gammaproteobacteria</taxon>
        <taxon>Pseudomonadales</taxon>
        <taxon>Pseudomonadaceae</taxon>
        <taxon>Zestomonas</taxon>
    </lineage>
</organism>
<feature type="domain" description="HpcH/HpaI aldolase/citrate lyase" evidence="4">
    <location>
        <begin position="3"/>
        <end position="221"/>
    </location>
</feature>
<evidence type="ECO:0000256" key="2">
    <source>
        <dbReference type="ARBA" id="ARBA00022723"/>
    </source>
</evidence>
<keyword evidence="2" id="KW-0479">Metal-binding</keyword>
<comment type="cofactor">
    <cofactor evidence="1">
        <name>Mg(2+)</name>
        <dbReference type="ChEBI" id="CHEBI:18420"/>
    </cofactor>
</comment>
<dbReference type="Gene3D" id="3.20.20.60">
    <property type="entry name" value="Phosphoenolpyruvate-binding domains"/>
    <property type="match status" value="1"/>
</dbReference>
<dbReference type="InterPro" id="IPR005000">
    <property type="entry name" value="Aldolase/citrate-lyase_domain"/>
</dbReference>
<evidence type="ECO:0000313" key="5">
    <source>
        <dbReference type="EMBL" id="MBM7061052.1"/>
    </source>
</evidence>
<dbReference type="PANTHER" id="PTHR32308:SF0">
    <property type="entry name" value="HPCH_HPAI ALDOLASE_CITRATE LYASE DOMAIN-CONTAINING PROTEIN"/>
    <property type="match status" value="1"/>
</dbReference>
<keyword evidence="3" id="KW-0460">Magnesium</keyword>
<reference evidence="5 6" key="1">
    <citation type="submission" date="2021-02" db="EMBL/GenBank/DDBJ databases">
        <authorList>
            <person name="Lee D.-H."/>
        </authorList>
    </citation>
    <scope>NUCLEOTIDE SEQUENCE [LARGE SCALE GENOMIC DNA]</scope>
    <source>
        <strain evidence="5 6">UL073</strain>
    </source>
</reference>
<dbReference type="RefSeq" id="WP_205348250.1">
    <property type="nucleotide sequence ID" value="NZ_JAFEUP010000003.1"/>
</dbReference>
<comment type="caution">
    <text evidence="5">The sequence shown here is derived from an EMBL/GenBank/DDBJ whole genome shotgun (WGS) entry which is preliminary data.</text>
</comment>
<accession>A0ABS2IDK7</accession>
<gene>
    <name evidence="5" type="ORF">JQX08_10065</name>
</gene>
<proteinExistence type="predicted"/>
<dbReference type="PANTHER" id="PTHR32308">
    <property type="entry name" value="LYASE BETA SUBUNIT, PUTATIVE (AFU_ORTHOLOGUE AFUA_4G13030)-RELATED"/>
    <property type="match status" value="1"/>
</dbReference>
<dbReference type="InterPro" id="IPR015813">
    <property type="entry name" value="Pyrv/PenolPyrv_kinase-like_dom"/>
</dbReference>
<keyword evidence="6" id="KW-1185">Reference proteome</keyword>
<dbReference type="InterPro" id="IPR011206">
    <property type="entry name" value="Citrate_lyase_beta/mcl1/mcl2"/>
</dbReference>
<evidence type="ECO:0000256" key="1">
    <source>
        <dbReference type="ARBA" id="ARBA00001946"/>
    </source>
</evidence>
<dbReference type="InterPro" id="IPR040442">
    <property type="entry name" value="Pyrv_kinase-like_dom_sf"/>
</dbReference>
<keyword evidence="5" id="KW-0456">Lyase</keyword>
<name>A0ABS2IDK7_9GAMM</name>
<dbReference type="GO" id="GO:0016829">
    <property type="term" value="F:lyase activity"/>
    <property type="evidence" value="ECO:0007669"/>
    <property type="project" value="UniProtKB-KW"/>
</dbReference>
<evidence type="ECO:0000259" key="4">
    <source>
        <dbReference type="Pfam" id="PF03328"/>
    </source>
</evidence>
<evidence type="ECO:0000313" key="6">
    <source>
        <dbReference type="Proteomes" id="UP000717995"/>
    </source>
</evidence>
<dbReference type="SUPFAM" id="SSF51621">
    <property type="entry name" value="Phosphoenolpyruvate/pyruvate domain"/>
    <property type="match status" value="1"/>
</dbReference>
<dbReference type="PIRSF" id="PIRSF015582">
    <property type="entry name" value="Cit_lyase_B"/>
    <property type="match status" value="1"/>
</dbReference>
<protein>
    <submittedName>
        <fullName evidence="5">CoA ester lyase</fullName>
    </submittedName>
</protein>
<dbReference type="EMBL" id="JAFEUP010000003">
    <property type="protein sequence ID" value="MBM7061052.1"/>
    <property type="molecule type" value="Genomic_DNA"/>
</dbReference>
<dbReference type="Proteomes" id="UP000717995">
    <property type="component" value="Unassembled WGS sequence"/>
</dbReference>